<dbReference type="InterPro" id="IPR001296">
    <property type="entry name" value="Glyco_trans_1"/>
</dbReference>
<reference evidence="4 5" key="1">
    <citation type="submission" date="2020-07" db="EMBL/GenBank/DDBJ databases">
        <title>Sequencing the genomes of 1000 actinobacteria strains.</title>
        <authorList>
            <person name="Klenk H.-P."/>
        </authorList>
    </citation>
    <scope>NUCLEOTIDE SEQUENCE [LARGE SCALE GENOMIC DNA]</scope>
    <source>
        <strain evidence="4 5">DSM 18448</strain>
    </source>
</reference>
<dbReference type="Gene3D" id="3.40.50.2000">
    <property type="entry name" value="Glycogen Phosphorylase B"/>
    <property type="match status" value="2"/>
</dbReference>
<evidence type="ECO:0000313" key="4">
    <source>
        <dbReference type="EMBL" id="NYH90875.1"/>
    </source>
</evidence>
<evidence type="ECO:0000256" key="2">
    <source>
        <dbReference type="SAM" id="MobiDB-lite"/>
    </source>
</evidence>
<dbReference type="SUPFAM" id="SSF53756">
    <property type="entry name" value="UDP-Glycosyltransferase/glycogen phosphorylase"/>
    <property type="match status" value="1"/>
</dbReference>
<dbReference type="PANTHER" id="PTHR12526">
    <property type="entry name" value="GLYCOSYLTRANSFERASE"/>
    <property type="match status" value="1"/>
</dbReference>
<organism evidence="4 5">
    <name type="scientific">Actinopolymorpha rutila</name>
    <dbReference type="NCBI Taxonomy" id="446787"/>
    <lineage>
        <taxon>Bacteria</taxon>
        <taxon>Bacillati</taxon>
        <taxon>Actinomycetota</taxon>
        <taxon>Actinomycetes</taxon>
        <taxon>Propionibacteriales</taxon>
        <taxon>Actinopolymorphaceae</taxon>
        <taxon>Actinopolymorpha</taxon>
    </lineage>
</organism>
<sequence length="467" mass="50418">MYTVHGFAHVWDVRGWRDRVLERVERMLAPRTDMLLFQSTEDLAQTCARGYRTRLRYLGNGVEDEWFTIPPRQAPSRPFRLLFVGRLIKEKGVLDLFDALAAVPDVHLTVAGAELLTDRDGVEKVIRDRASRDPLAGRVTFVGMVAKAQMQSLMASSDAVVLPSYREGVPRSLIEGFAAGRPAVATAVRGCRELVEDGVTGFLVPPGRPDRLAHALRAMSNLPDRRYREMSAAARALAESTYRESAVFGRLVDAYGELLGERSESATLRTGVVVDDLTGRELDLRTPAQEEHPGCAVVGVPARHHPVQEPQPEEERPHDAAGILRSSQASGEVVDAPEQLGPRPGDRSGIDLLEPSEQIPVAAGGEAGEVVGAGMNVLEEGRLGVDEAVVAQHAVDLGHHLTGIEDVLEDGLSDDGIDAPVGERQGMPVGHDDREIARVEIHSDELDIGSGSVEGVDPVTKGAPADD</sequence>
<dbReference type="AlphaFoldDB" id="A0A852ZFE3"/>
<dbReference type="PANTHER" id="PTHR12526:SF638">
    <property type="entry name" value="SPORE COAT PROTEIN SA"/>
    <property type="match status" value="1"/>
</dbReference>
<evidence type="ECO:0000313" key="5">
    <source>
        <dbReference type="Proteomes" id="UP000579605"/>
    </source>
</evidence>
<dbReference type="Pfam" id="PF00534">
    <property type="entry name" value="Glycos_transf_1"/>
    <property type="match status" value="1"/>
</dbReference>
<dbReference type="EMBL" id="JACBZH010000001">
    <property type="protein sequence ID" value="NYH90875.1"/>
    <property type="molecule type" value="Genomic_DNA"/>
</dbReference>
<evidence type="ECO:0000256" key="1">
    <source>
        <dbReference type="ARBA" id="ARBA00022679"/>
    </source>
</evidence>
<protein>
    <recommendedName>
        <fullName evidence="3">Glycosyl transferase family 1 domain-containing protein</fullName>
    </recommendedName>
</protein>
<feature type="region of interest" description="Disordered" evidence="2">
    <location>
        <begin position="444"/>
        <end position="467"/>
    </location>
</feature>
<keyword evidence="1" id="KW-0808">Transferase</keyword>
<name>A0A852ZFE3_9ACTN</name>
<dbReference type="Proteomes" id="UP000579605">
    <property type="component" value="Unassembled WGS sequence"/>
</dbReference>
<evidence type="ECO:0000259" key="3">
    <source>
        <dbReference type="Pfam" id="PF00534"/>
    </source>
</evidence>
<feature type="domain" description="Glycosyl transferase family 1" evidence="3">
    <location>
        <begin position="71"/>
        <end position="235"/>
    </location>
</feature>
<dbReference type="GO" id="GO:0016757">
    <property type="term" value="F:glycosyltransferase activity"/>
    <property type="evidence" value="ECO:0007669"/>
    <property type="project" value="InterPro"/>
</dbReference>
<accession>A0A852ZFE3</accession>
<proteinExistence type="predicted"/>
<feature type="region of interest" description="Disordered" evidence="2">
    <location>
        <begin position="326"/>
        <end position="350"/>
    </location>
</feature>
<keyword evidence="5" id="KW-1185">Reference proteome</keyword>
<gene>
    <name evidence="4" type="ORF">F4554_003513</name>
</gene>
<comment type="caution">
    <text evidence="4">The sequence shown here is derived from an EMBL/GenBank/DDBJ whole genome shotgun (WGS) entry which is preliminary data.</text>
</comment>